<organism evidence="1 2">
    <name type="scientific">Prunus persica</name>
    <name type="common">Peach</name>
    <name type="synonym">Amygdalus persica</name>
    <dbReference type="NCBI Taxonomy" id="3760"/>
    <lineage>
        <taxon>Eukaryota</taxon>
        <taxon>Viridiplantae</taxon>
        <taxon>Streptophyta</taxon>
        <taxon>Embryophyta</taxon>
        <taxon>Tracheophyta</taxon>
        <taxon>Spermatophyta</taxon>
        <taxon>Magnoliopsida</taxon>
        <taxon>eudicotyledons</taxon>
        <taxon>Gunneridae</taxon>
        <taxon>Pentapetalae</taxon>
        <taxon>rosids</taxon>
        <taxon>fabids</taxon>
        <taxon>Rosales</taxon>
        <taxon>Rosaceae</taxon>
        <taxon>Amygdaloideae</taxon>
        <taxon>Amygdaleae</taxon>
        <taxon>Prunus</taxon>
    </lineage>
</organism>
<dbReference type="Proteomes" id="UP000006882">
    <property type="component" value="Chromosome G2"/>
</dbReference>
<dbReference type="HOGENOM" id="CLU_1333878_0_0_1"/>
<name>M5XI78_PRUPE</name>
<keyword evidence="2" id="KW-1185">Reference proteome</keyword>
<sequence length="206" mass="22137">MAKILIGSSAHWVLDPNEGRFQEKTGKELIGHTELLCQTSNMPQSENKHQMGVLSNLSPSSSPLAVLLITPTTLQLLGHLTSQFFRDLHGPPHPTDMEIQAPVGLVQEPQPRRRWTGRELKVGLKPSLPLFVPIRDLGSRVYGVDLGLSQLIRVVGVGVGSDLGQDSIGLLDDVLVDVVGLGATQVNGFAVAELHRNAVKGTVAPL</sequence>
<evidence type="ECO:0000313" key="1">
    <source>
        <dbReference type="EMBL" id="ONI22020.1"/>
    </source>
</evidence>
<gene>
    <name evidence="1" type="ORF">PRUPE_2G102000</name>
</gene>
<reference evidence="1 2" key="1">
    <citation type="journal article" date="2013" name="Nat. Genet.">
        <title>The high-quality draft genome of peach (Prunus persica) identifies unique patterns of genetic diversity, domestication and genome evolution.</title>
        <authorList>
            <consortium name="International Peach Genome Initiative"/>
            <person name="Verde I."/>
            <person name="Abbott A.G."/>
            <person name="Scalabrin S."/>
            <person name="Jung S."/>
            <person name="Shu S."/>
            <person name="Marroni F."/>
            <person name="Zhebentyayeva T."/>
            <person name="Dettori M.T."/>
            <person name="Grimwood J."/>
            <person name="Cattonaro F."/>
            <person name="Zuccolo A."/>
            <person name="Rossini L."/>
            <person name="Jenkins J."/>
            <person name="Vendramin E."/>
            <person name="Meisel L.A."/>
            <person name="Decroocq V."/>
            <person name="Sosinski B."/>
            <person name="Prochnik S."/>
            <person name="Mitros T."/>
            <person name="Policriti A."/>
            <person name="Cipriani G."/>
            <person name="Dondini L."/>
            <person name="Ficklin S."/>
            <person name="Goodstein D.M."/>
            <person name="Xuan P."/>
            <person name="Del Fabbro C."/>
            <person name="Aramini V."/>
            <person name="Copetti D."/>
            <person name="Gonzalez S."/>
            <person name="Horner D.S."/>
            <person name="Falchi R."/>
            <person name="Lucas S."/>
            <person name="Mica E."/>
            <person name="Maldonado J."/>
            <person name="Lazzari B."/>
            <person name="Bielenberg D."/>
            <person name="Pirona R."/>
            <person name="Miculan M."/>
            <person name="Barakat A."/>
            <person name="Testolin R."/>
            <person name="Stella A."/>
            <person name="Tartarini S."/>
            <person name="Tonutti P."/>
            <person name="Arus P."/>
            <person name="Orellana A."/>
            <person name="Wells C."/>
            <person name="Main D."/>
            <person name="Vizzotto G."/>
            <person name="Silva H."/>
            <person name="Salamini F."/>
            <person name="Schmutz J."/>
            <person name="Morgante M."/>
            <person name="Rokhsar D.S."/>
        </authorList>
    </citation>
    <scope>NUCLEOTIDE SEQUENCE [LARGE SCALE GENOMIC DNA]</scope>
    <source>
        <strain evidence="2">cv. Nemared</strain>
    </source>
</reference>
<proteinExistence type="predicted"/>
<evidence type="ECO:0000313" key="2">
    <source>
        <dbReference type="Proteomes" id="UP000006882"/>
    </source>
</evidence>
<protein>
    <submittedName>
        <fullName evidence="1">Uncharacterized protein</fullName>
    </submittedName>
</protein>
<dbReference type="EMBL" id="CM007652">
    <property type="protein sequence ID" value="ONI22020.1"/>
    <property type="molecule type" value="Genomic_DNA"/>
</dbReference>
<accession>M5XI78</accession>
<dbReference type="Gramene" id="ONI22020">
    <property type="protein sequence ID" value="ONI22020"/>
    <property type="gene ID" value="PRUPE_2G102000"/>
</dbReference>
<dbReference type="AlphaFoldDB" id="M5XI78"/>